<evidence type="ECO:0000256" key="1">
    <source>
        <dbReference type="ARBA" id="ARBA00001946"/>
    </source>
</evidence>
<keyword evidence="2" id="KW-0436">Ligase</keyword>
<evidence type="ECO:0000256" key="6">
    <source>
        <dbReference type="SAM" id="MobiDB-lite"/>
    </source>
</evidence>
<keyword evidence="3" id="KW-0460">Magnesium</keyword>
<dbReference type="PANTHER" id="PTHR43785">
    <property type="entry name" value="GAMMA-GLUTAMYLPUTRESCINE SYNTHETASE"/>
    <property type="match status" value="1"/>
</dbReference>
<evidence type="ECO:0000256" key="2">
    <source>
        <dbReference type="ARBA" id="ARBA00022598"/>
    </source>
</evidence>
<dbReference type="RefSeq" id="WP_317975436.1">
    <property type="nucleotide sequence ID" value="NZ_BTFW01000001.1"/>
</dbReference>
<comment type="cofactor">
    <cofactor evidence="1">
        <name>Mg(2+)</name>
        <dbReference type="ChEBI" id="CHEBI:18420"/>
    </cofactor>
</comment>
<dbReference type="Gene3D" id="3.10.20.70">
    <property type="entry name" value="Glutamine synthetase, N-terminal domain"/>
    <property type="match status" value="1"/>
</dbReference>
<dbReference type="Proteomes" id="UP001187221">
    <property type="component" value="Unassembled WGS sequence"/>
</dbReference>
<evidence type="ECO:0000256" key="3">
    <source>
        <dbReference type="ARBA" id="ARBA00022842"/>
    </source>
</evidence>
<dbReference type="PROSITE" id="PS00181">
    <property type="entry name" value="GLNA_ATP"/>
    <property type="match status" value="1"/>
</dbReference>
<dbReference type="Gene3D" id="3.30.590.10">
    <property type="entry name" value="Glutamine synthetase/guanido kinase, catalytic domain"/>
    <property type="match status" value="1"/>
</dbReference>
<accession>A0ABQ6P950</accession>
<dbReference type="PROSITE" id="PS51987">
    <property type="entry name" value="GS_CATALYTIC"/>
    <property type="match status" value="1"/>
</dbReference>
<dbReference type="EMBL" id="BTFW01000001">
    <property type="protein sequence ID" value="GMM61787.1"/>
    <property type="molecule type" value="Genomic_DNA"/>
</dbReference>
<evidence type="ECO:0000256" key="5">
    <source>
        <dbReference type="RuleBase" id="RU000384"/>
    </source>
</evidence>
<dbReference type="InterPro" id="IPR036651">
    <property type="entry name" value="Gln_synt_N_sf"/>
</dbReference>
<gene>
    <name evidence="8" type="ORF">NUTIK01_25640</name>
</gene>
<dbReference type="SMART" id="SM01230">
    <property type="entry name" value="Gln-synt_C"/>
    <property type="match status" value="1"/>
</dbReference>
<comment type="similarity">
    <text evidence="4 5">Belongs to the glutamine synthetase family.</text>
</comment>
<dbReference type="PANTHER" id="PTHR43785:SF3">
    <property type="entry name" value="GS CATALYTIC DOMAIN-CONTAINING PROTEIN"/>
    <property type="match status" value="1"/>
</dbReference>
<protein>
    <submittedName>
        <fullName evidence="8">Glutamine synthetase family protein</fullName>
    </submittedName>
</protein>
<evidence type="ECO:0000256" key="4">
    <source>
        <dbReference type="PROSITE-ProRule" id="PRU01331"/>
    </source>
</evidence>
<feature type="region of interest" description="Disordered" evidence="6">
    <location>
        <begin position="168"/>
        <end position="187"/>
    </location>
</feature>
<comment type="caution">
    <text evidence="8">The sequence shown here is derived from an EMBL/GenBank/DDBJ whole genome shotgun (WGS) entry which is preliminary data.</text>
</comment>
<evidence type="ECO:0000259" key="7">
    <source>
        <dbReference type="PROSITE" id="PS51987"/>
    </source>
</evidence>
<name>A0ABQ6P950_9SPHN</name>
<feature type="domain" description="GS catalytic" evidence="7">
    <location>
        <begin position="131"/>
        <end position="463"/>
    </location>
</feature>
<evidence type="ECO:0000313" key="9">
    <source>
        <dbReference type="Proteomes" id="UP001187221"/>
    </source>
</evidence>
<reference evidence="8 9" key="1">
    <citation type="submission" date="2023-06" db="EMBL/GenBank/DDBJ databases">
        <title>Draft genome sequence of Novosphingobium sp. strain IK01.</title>
        <authorList>
            <person name="Hatamoto M."/>
            <person name="Ikarashi T."/>
            <person name="Yamaguchi T."/>
        </authorList>
    </citation>
    <scope>NUCLEOTIDE SEQUENCE [LARGE SCALE GENOMIC DNA]</scope>
    <source>
        <strain evidence="8 9">IK01</strain>
    </source>
</reference>
<evidence type="ECO:0000313" key="8">
    <source>
        <dbReference type="EMBL" id="GMM61787.1"/>
    </source>
</evidence>
<dbReference type="InterPro" id="IPR008146">
    <property type="entry name" value="Gln_synth_cat_dom"/>
</dbReference>
<sequence>MITPRHSFPKKNEAYLMTQDFAEWIRAKGISEVECLVPDINGVVRGKVWPADKFIASVGNMSLRLPSSVFSVTITGAYADTDEDDFLYRDPDVTLQPDISSICVAPGFRTPTAFVVADALHRDGSPFTVAPRHVLKRILAKYAAMGWQMVVAPELEFYLTEMNSDPDLPIQPPRGRSGRAESSPQPYGLESVTEYEDIIEEIYDNSEIASLQLDTMIHEGGTAQLEINFNHGDPVALCDQVVIFKRIVRQVALKHGVYATFMAKPMESQPGSAMHLHISAVDEAGHNLFGTDDGLTQEFRWFVGGLQRYLPQVVPLFAPNVNSFRRIRPAHSAPINVQWGLDNRSCGLRIPVSSPRNTRIENRLPGADANPYIAIAATLACGYLGLSERIEPLPLITRNAYNEARTLPHNLDAALKQMIECQPVIDLLGAEFIKAFHEIKLNELAAYDEVISSWERDHLLLKA</sequence>
<organism evidence="8 9">
    <name type="scientific">Novosphingobium pituita</name>
    <dbReference type="NCBI Taxonomy" id="3056842"/>
    <lineage>
        <taxon>Bacteria</taxon>
        <taxon>Pseudomonadati</taxon>
        <taxon>Pseudomonadota</taxon>
        <taxon>Alphaproteobacteria</taxon>
        <taxon>Sphingomonadales</taxon>
        <taxon>Sphingomonadaceae</taxon>
        <taxon>Novosphingobium</taxon>
    </lineage>
</organism>
<dbReference type="InterPro" id="IPR027303">
    <property type="entry name" value="Gln_synth_gly_rich_site"/>
</dbReference>
<proteinExistence type="inferred from homology"/>
<keyword evidence="9" id="KW-1185">Reference proteome</keyword>
<dbReference type="SUPFAM" id="SSF55931">
    <property type="entry name" value="Glutamine synthetase/guanido kinase"/>
    <property type="match status" value="1"/>
</dbReference>
<dbReference type="SUPFAM" id="SSF54368">
    <property type="entry name" value="Glutamine synthetase, N-terminal domain"/>
    <property type="match status" value="1"/>
</dbReference>
<dbReference type="Pfam" id="PF00120">
    <property type="entry name" value="Gln-synt_C"/>
    <property type="match status" value="1"/>
</dbReference>
<dbReference type="InterPro" id="IPR014746">
    <property type="entry name" value="Gln_synth/guanido_kin_cat_dom"/>
</dbReference>